<protein>
    <submittedName>
        <fullName evidence="1">Uncharacterized protein</fullName>
    </submittedName>
</protein>
<accession>A0A1S1RAU1</accession>
<dbReference type="OrthoDB" id="9793351at2"/>
<dbReference type="EMBL" id="MBLM01000047">
    <property type="protein sequence ID" value="OHV42382.1"/>
    <property type="molecule type" value="Genomic_DNA"/>
</dbReference>
<comment type="caution">
    <text evidence="1">The sequence shown here is derived from an EMBL/GenBank/DDBJ whole genome shotgun (WGS) entry which is preliminary data.</text>
</comment>
<evidence type="ECO:0000313" key="1">
    <source>
        <dbReference type="EMBL" id="OHV42382.1"/>
    </source>
</evidence>
<dbReference type="AlphaFoldDB" id="A0A1S1RAU1"/>
<dbReference type="RefSeq" id="WP_071083030.1">
    <property type="nucleotide sequence ID" value="NZ_MBLM01000047.1"/>
</dbReference>
<name>A0A1S1RAU1_9ACTN</name>
<evidence type="ECO:0000313" key="2">
    <source>
        <dbReference type="Proteomes" id="UP000179627"/>
    </source>
</evidence>
<gene>
    <name evidence="1" type="ORF">CC117_12565</name>
</gene>
<keyword evidence="2" id="KW-1185">Reference proteome</keyword>
<sequence length="357" mass="39464">MVDLDEIPPGRFRVIQLATGERLDLADPTLGRPDGLELWDRAAAQTSRRHAPTARCLFPQCEGAPVILKTYRATGTRYASHFRGEGGRGDHTVAPPDRARHSALLDVWTRVYDHVGWQVAAHERGHGSRGRSPGLLIADAPQPTSTHVQLTQKKNHIKRTRDAAARGVTAVWNAGPGVILDDRVPELRFTTDIPEVLAARHPQDLTMLGIRRLTWVRDTGPGTGPGLRPQPRPRPMTMGDIAEQIPAGELAPVAYGKYRILLSRTDRAAYEAGQTTVDDGERPAAPPQGTARRHLELARRARTGRLTLIRYDPDEEATFAHGTGNLETLVPCVVCGNGTFRRRWGLAIERRCEHELR</sequence>
<reference evidence="2" key="1">
    <citation type="submission" date="2016-07" db="EMBL/GenBank/DDBJ databases">
        <title>Sequence Frankia sp. strain CcI1.17.</title>
        <authorList>
            <person name="Ghodhbane-Gtari F."/>
            <person name="Swanson E."/>
            <person name="Gueddou A."/>
            <person name="Morris K."/>
            <person name="Hezbri K."/>
            <person name="Ktari A."/>
            <person name="Nouioui I."/>
            <person name="Abebe-Akele F."/>
            <person name="Simpson S."/>
            <person name="Thomas K."/>
            <person name="Gtari M."/>
            <person name="Tisa L.S."/>
            <person name="Hurst S."/>
        </authorList>
    </citation>
    <scope>NUCLEOTIDE SEQUENCE [LARGE SCALE GENOMIC DNA]</scope>
    <source>
        <strain evidence="2">Cc1.17</strain>
    </source>
</reference>
<organism evidence="1 2">
    <name type="scientific">Parafrankia colletiae</name>
    <dbReference type="NCBI Taxonomy" id="573497"/>
    <lineage>
        <taxon>Bacteria</taxon>
        <taxon>Bacillati</taxon>
        <taxon>Actinomycetota</taxon>
        <taxon>Actinomycetes</taxon>
        <taxon>Frankiales</taxon>
        <taxon>Frankiaceae</taxon>
        <taxon>Parafrankia</taxon>
    </lineage>
</organism>
<dbReference type="Proteomes" id="UP000179627">
    <property type="component" value="Unassembled WGS sequence"/>
</dbReference>
<proteinExistence type="predicted"/>